<dbReference type="EMBL" id="VSZS01000066">
    <property type="protein sequence ID" value="TYR30493.1"/>
    <property type="molecule type" value="Genomic_DNA"/>
</dbReference>
<dbReference type="InterPro" id="IPR050706">
    <property type="entry name" value="Cyclic-di-GMP_PDE-like"/>
</dbReference>
<reference evidence="2 3" key="2">
    <citation type="submission" date="2019-09" db="EMBL/GenBank/DDBJ databases">
        <title>Mesorhizobium sp. MaA-C15 isolated from Microcystis aeruginosa.</title>
        <authorList>
            <person name="Jeong S.E."/>
            <person name="Jin H.M."/>
            <person name="Jeon C.O."/>
        </authorList>
    </citation>
    <scope>NUCLEOTIDE SEQUENCE [LARGE SCALE GENOMIC DNA]</scope>
    <source>
        <strain evidence="2 3">MaA-C15</strain>
    </source>
</reference>
<organism evidence="2 3">
    <name type="scientific">Neoaquamicrobium microcysteis</name>
    <dbReference type="NCBI Taxonomy" id="2682781"/>
    <lineage>
        <taxon>Bacteria</taxon>
        <taxon>Pseudomonadati</taxon>
        <taxon>Pseudomonadota</taxon>
        <taxon>Alphaproteobacteria</taxon>
        <taxon>Hyphomicrobiales</taxon>
        <taxon>Phyllobacteriaceae</taxon>
        <taxon>Neoaquamicrobium</taxon>
    </lineage>
</organism>
<dbReference type="Pfam" id="PF00563">
    <property type="entry name" value="EAL"/>
    <property type="match status" value="1"/>
</dbReference>
<dbReference type="PANTHER" id="PTHR33121:SF70">
    <property type="entry name" value="SIGNALING PROTEIN YKOW"/>
    <property type="match status" value="1"/>
</dbReference>
<evidence type="ECO:0000259" key="1">
    <source>
        <dbReference type="PROSITE" id="PS50883"/>
    </source>
</evidence>
<dbReference type="PANTHER" id="PTHR33121">
    <property type="entry name" value="CYCLIC DI-GMP PHOSPHODIESTERASE PDEF"/>
    <property type="match status" value="1"/>
</dbReference>
<dbReference type="GO" id="GO:0071111">
    <property type="term" value="F:cyclic-guanylate-specific phosphodiesterase activity"/>
    <property type="evidence" value="ECO:0007669"/>
    <property type="project" value="InterPro"/>
</dbReference>
<evidence type="ECO:0000313" key="3">
    <source>
        <dbReference type="Proteomes" id="UP000323258"/>
    </source>
</evidence>
<dbReference type="InterPro" id="IPR035919">
    <property type="entry name" value="EAL_sf"/>
</dbReference>
<dbReference type="Gene3D" id="3.20.20.450">
    <property type="entry name" value="EAL domain"/>
    <property type="match status" value="1"/>
</dbReference>
<feature type="domain" description="EAL" evidence="1">
    <location>
        <begin position="1"/>
        <end position="258"/>
    </location>
</feature>
<evidence type="ECO:0000313" key="2">
    <source>
        <dbReference type="EMBL" id="TYR30493.1"/>
    </source>
</evidence>
<name>A0A5D4GRC3_9HYPH</name>
<dbReference type="SMART" id="SM00052">
    <property type="entry name" value="EAL"/>
    <property type="match status" value="1"/>
</dbReference>
<dbReference type="AlphaFoldDB" id="A0A5D4GRC3"/>
<dbReference type="Proteomes" id="UP000323258">
    <property type="component" value="Unassembled WGS sequence"/>
</dbReference>
<reference evidence="2 3" key="1">
    <citation type="submission" date="2019-08" db="EMBL/GenBank/DDBJ databases">
        <authorList>
            <person name="Seo Y.L."/>
        </authorList>
    </citation>
    <scope>NUCLEOTIDE SEQUENCE [LARGE SCALE GENOMIC DNA]</scope>
    <source>
        <strain evidence="2 3">MaA-C15</strain>
    </source>
</reference>
<comment type="caution">
    <text evidence="2">The sequence shown here is derived from an EMBL/GenBank/DDBJ whole genome shotgun (WGS) entry which is preliminary data.</text>
</comment>
<keyword evidence="3" id="KW-1185">Reference proteome</keyword>
<sequence length="279" mass="29911">MTMLEQLDRGISADEIGIETARHGNLVLRSAFQLIYRRDGDTLRAVAAEGFLRPFDKGMPIAPRPFLASLKAAERALVERYAVALHLANHRHIDVEGLDHVLAVGIGAGFADDLPLFLVRAEVPASRLICTFRNPSAFAPGTLSVVARTLKALGARVAIGGLVEEQPPVGAIRSLEPDIARIDGSWFRRVAESESARRLLPDLVGGFRAQGAQVLVEGIETRHQLAAALEAGVDLFQGFLLSSPLLAGTAIDTATIDLPDIFSDEANVIPLFGPLFGRA</sequence>
<protein>
    <submittedName>
        <fullName evidence="2">EAL domain-containing protein</fullName>
    </submittedName>
</protein>
<gene>
    <name evidence="2" type="ORF">FY036_17390</name>
</gene>
<dbReference type="PROSITE" id="PS50883">
    <property type="entry name" value="EAL"/>
    <property type="match status" value="1"/>
</dbReference>
<accession>A0A5D4GRC3</accession>
<proteinExistence type="predicted"/>
<dbReference type="InterPro" id="IPR001633">
    <property type="entry name" value="EAL_dom"/>
</dbReference>
<dbReference type="SUPFAM" id="SSF141868">
    <property type="entry name" value="EAL domain-like"/>
    <property type="match status" value="1"/>
</dbReference>